<dbReference type="HOGENOM" id="CLU_009583_2_3_9"/>
<name>B7ISD1_BACC2</name>
<dbReference type="InterPro" id="IPR050194">
    <property type="entry name" value="Glycosyltransferase_grp1"/>
</dbReference>
<dbReference type="RefSeq" id="WP_000866035.1">
    <property type="nucleotide sequence ID" value="NC_011772.1"/>
</dbReference>
<accession>B7ISD1</accession>
<dbReference type="EMBL" id="CP001186">
    <property type="protein sequence ID" value="ACK97944.1"/>
    <property type="molecule type" value="Genomic_DNA"/>
</dbReference>
<gene>
    <name evidence="4" type="ordered locus">BCG9842_B3400</name>
</gene>
<dbReference type="InterPro" id="IPR001296">
    <property type="entry name" value="Glyco_trans_1"/>
</dbReference>
<protein>
    <submittedName>
        <fullName evidence="4">Glycosyl transferase, group 1 family protein</fullName>
        <ecNumber evidence="4">2.4.-.-</ecNumber>
    </submittedName>
</protein>
<organism evidence="4 5">
    <name type="scientific">Bacillus cereus (strain G9842)</name>
    <dbReference type="NCBI Taxonomy" id="405531"/>
    <lineage>
        <taxon>Bacteria</taxon>
        <taxon>Bacillati</taxon>
        <taxon>Bacillota</taxon>
        <taxon>Bacilli</taxon>
        <taxon>Bacillales</taxon>
        <taxon>Bacillaceae</taxon>
        <taxon>Bacillus</taxon>
        <taxon>Bacillus cereus group</taxon>
    </lineage>
</organism>
<dbReference type="Pfam" id="PF00534">
    <property type="entry name" value="Glycos_transf_1"/>
    <property type="match status" value="1"/>
</dbReference>
<dbReference type="PANTHER" id="PTHR45947">
    <property type="entry name" value="SULFOQUINOVOSYL TRANSFERASE SQD2"/>
    <property type="match status" value="1"/>
</dbReference>
<dbReference type="EC" id="2.4.-.-" evidence="4"/>
<keyword evidence="4" id="KW-0808">Transferase</keyword>
<evidence type="ECO:0000259" key="3">
    <source>
        <dbReference type="Pfam" id="PF13439"/>
    </source>
</evidence>
<feature type="domain" description="Glycosyl transferase family 1" evidence="2">
    <location>
        <begin position="215"/>
        <end position="389"/>
    </location>
</feature>
<dbReference type="Proteomes" id="UP000006744">
    <property type="component" value="Chromosome"/>
</dbReference>
<comment type="similarity">
    <text evidence="1">Belongs to the glycosyltransferase group 1 family. Glycosyltransferase 4 subfamily.</text>
</comment>
<dbReference type="PANTHER" id="PTHR45947:SF3">
    <property type="entry name" value="SULFOQUINOVOSYL TRANSFERASE SQD2"/>
    <property type="match status" value="1"/>
</dbReference>
<sequence length="423" mass="47914">MKVLIFSREYPPNTIGGTSTVARSLAEGLAKSGYKVGVITNNIEEILVTEVINDVNIYRISNKSLYKEEAGISDNSLVSHRRLMKGVNHFVNKFGAPSIIIFPDLFCFPEASILAKQFGCPLINILLQDFSKMVPYDRNGVHRVSNNVEARKELILELERKALMHSTHTVFISNALSESIHKQYEDLSRDKTSVIHLGIYPDELARKENVNYRRRRSVLAKEEEIIILGCGRLVPVKGFDYLIKGFAKVWRNYPKVKLGIIGVGPELEYLKELTKKLNVSDSVIFLGDITREEAIEYFHVADICVVPSLWESFCYVAAEFMAVGKPIIASSVDSLNELLRDNKEALKLTVNEDKYGIRELDENEIAYKIERLLNNQELGDSLANAARERVSRYFINQHFINGVSELIEEKLHKNTDKIAGCSE</sequence>
<keyword evidence="4" id="KW-0328">Glycosyltransferase</keyword>
<dbReference type="GO" id="GO:0016757">
    <property type="term" value="F:glycosyltransferase activity"/>
    <property type="evidence" value="ECO:0007669"/>
    <property type="project" value="UniProtKB-KW"/>
</dbReference>
<reference evidence="4 5" key="1">
    <citation type="submission" date="2008-10" db="EMBL/GenBank/DDBJ databases">
        <title>Genome sequence of Bacillus cereus G9842.</title>
        <authorList>
            <person name="Dodson R.J."/>
            <person name="Durkin A.S."/>
            <person name="Rosovitz M.J."/>
            <person name="Rasko D.A."/>
            <person name="Hoffmaster A."/>
            <person name="Ravel J."/>
            <person name="Sutton G."/>
        </authorList>
    </citation>
    <scope>NUCLEOTIDE SEQUENCE [LARGE SCALE GENOMIC DNA]</scope>
    <source>
        <strain evidence="4 5">G9842</strain>
    </source>
</reference>
<proteinExistence type="inferred from homology"/>
<dbReference type="Pfam" id="PF13439">
    <property type="entry name" value="Glyco_transf_4"/>
    <property type="match status" value="1"/>
</dbReference>
<evidence type="ECO:0000256" key="1">
    <source>
        <dbReference type="ARBA" id="ARBA00009481"/>
    </source>
</evidence>
<dbReference type="AlphaFoldDB" id="B7ISD1"/>
<feature type="domain" description="Glycosyltransferase subfamily 4-like N-terminal" evidence="3">
    <location>
        <begin position="15"/>
        <end position="202"/>
    </location>
</feature>
<dbReference type="KEGG" id="bcg:BCG9842_B3400"/>
<evidence type="ECO:0000259" key="2">
    <source>
        <dbReference type="Pfam" id="PF00534"/>
    </source>
</evidence>
<dbReference type="SUPFAM" id="SSF53756">
    <property type="entry name" value="UDP-Glycosyltransferase/glycogen phosphorylase"/>
    <property type="match status" value="1"/>
</dbReference>
<dbReference type="InterPro" id="IPR028098">
    <property type="entry name" value="Glyco_trans_4-like_N"/>
</dbReference>
<dbReference type="Gene3D" id="3.40.50.2000">
    <property type="entry name" value="Glycogen Phosphorylase B"/>
    <property type="match status" value="2"/>
</dbReference>
<dbReference type="CAZy" id="GT4">
    <property type="family name" value="Glycosyltransferase Family 4"/>
</dbReference>
<evidence type="ECO:0000313" key="5">
    <source>
        <dbReference type="Proteomes" id="UP000006744"/>
    </source>
</evidence>
<evidence type="ECO:0000313" key="4">
    <source>
        <dbReference type="EMBL" id="ACK97944.1"/>
    </source>
</evidence>
<dbReference type="CDD" id="cd03801">
    <property type="entry name" value="GT4_PimA-like"/>
    <property type="match status" value="1"/>
</dbReference>